<dbReference type="PROSITE" id="PS00893">
    <property type="entry name" value="NUDIX_BOX"/>
    <property type="match status" value="1"/>
</dbReference>
<proteinExistence type="predicted"/>
<accession>A0ABT1GZB8</accession>
<name>A0ABT1GZB8_9NOCA</name>
<protein>
    <submittedName>
        <fullName evidence="3">NUDIX domain-containing protein</fullName>
    </submittedName>
</protein>
<organism evidence="3 4">
    <name type="scientific">Williamsia serinedens</name>
    <dbReference type="NCBI Taxonomy" id="391736"/>
    <lineage>
        <taxon>Bacteria</taxon>
        <taxon>Bacillati</taxon>
        <taxon>Actinomycetota</taxon>
        <taxon>Actinomycetes</taxon>
        <taxon>Mycobacteriales</taxon>
        <taxon>Nocardiaceae</taxon>
        <taxon>Williamsia</taxon>
    </lineage>
</organism>
<dbReference type="SUPFAM" id="SSF55811">
    <property type="entry name" value="Nudix"/>
    <property type="match status" value="1"/>
</dbReference>
<keyword evidence="1" id="KW-0378">Hydrolase</keyword>
<evidence type="ECO:0000256" key="1">
    <source>
        <dbReference type="ARBA" id="ARBA00022801"/>
    </source>
</evidence>
<evidence type="ECO:0000313" key="3">
    <source>
        <dbReference type="EMBL" id="MCP2160340.1"/>
    </source>
</evidence>
<dbReference type="Pfam" id="PF00293">
    <property type="entry name" value="NUDIX"/>
    <property type="match status" value="1"/>
</dbReference>
<dbReference type="InterPro" id="IPR020084">
    <property type="entry name" value="NUDIX_hydrolase_CS"/>
</dbReference>
<dbReference type="EMBL" id="JAMTCG010000003">
    <property type="protein sequence ID" value="MCP2160340.1"/>
    <property type="molecule type" value="Genomic_DNA"/>
</dbReference>
<reference evidence="3 4" key="1">
    <citation type="submission" date="2022-06" db="EMBL/GenBank/DDBJ databases">
        <title>Genomic Encyclopedia of Archaeal and Bacterial Type Strains, Phase II (KMG-II): from individual species to whole genera.</title>
        <authorList>
            <person name="Goeker M."/>
        </authorList>
    </citation>
    <scope>NUCLEOTIDE SEQUENCE [LARGE SCALE GENOMIC DNA]</scope>
    <source>
        <strain evidence="3 4">DSM 45037</strain>
    </source>
</reference>
<dbReference type="RefSeq" id="WP_253653949.1">
    <property type="nucleotide sequence ID" value="NZ_BAAAOE010000003.1"/>
</dbReference>
<gene>
    <name evidence="3" type="ORF">LX12_001527</name>
</gene>
<comment type="caution">
    <text evidence="3">The sequence shown here is derived from an EMBL/GenBank/DDBJ whole genome shotgun (WGS) entry which is preliminary data.</text>
</comment>
<dbReference type="Gene3D" id="3.90.79.10">
    <property type="entry name" value="Nucleoside Triphosphate Pyrophosphohydrolase"/>
    <property type="match status" value="1"/>
</dbReference>
<feature type="domain" description="Nudix hydrolase" evidence="2">
    <location>
        <begin position="21"/>
        <end position="129"/>
    </location>
</feature>
<dbReference type="InterPro" id="IPR000086">
    <property type="entry name" value="NUDIX_hydrolase_dom"/>
</dbReference>
<dbReference type="Proteomes" id="UP001205740">
    <property type="component" value="Unassembled WGS sequence"/>
</dbReference>
<dbReference type="InterPro" id="IPR015797">
    <property type="entry name" value="NUDIX_hydrolase-like_dom_sf"/>
</dbReference>
<evidence type="ECO:0000313" key="4">
    <source>
        <dbReference type="Proteomes" id="UP001205740"/>
    </source>
</evidence>
<sequence>MTDAADHVPDTPVIGDGVFRVRSAAVVRSGDALLTLAHGSLSPEFLPGGRVRSAESAFHACERELMEEIGVPLPIGPLHLMVENFVATAGADMHEIVFCFDVDGADLDLDDARGWGVDHTFRWRTRDELSHSGFEPLPLVPMLFESGPAVRSVVLRDGELVSS</sequence>
<evidence type="ECO:0000259" key="2">
    <source>
        <dbReference type="Pfam" id="PF00293"/>
    </source>
</evidence>
<keyword evidence="4" id="KW-1185">Reference proteome</keyword>